<dbReference type="RefSeq" id="WP_250860568.1">
    <property type="nucleotide sequence ID" value="NZ_JAGSOJ010000004.1"/>
</dbReference>
<name>A0A9J6P418_9CLOT</name>
<evidence type="ECO:0000313" key="2">
    <source>
        <dbReference type="Proteomes" id="UP001056429"/>
    </source>
</evidence>
<protein>
    <submittedName>
        <fullName evidence="1">Uncharacterized protein</fullName>
    </submittedName>
</protein>
<gene>
    <name evidence="1" type="ORF">KDK92_17065</name>
</gene>
<accession>A0A9J6P418</accession>
<evidence type="ECO:0000313" key="1">
    <source>
        <dbReference type="EMBL" id="MCM1991447.1"/>
    </source>
</evidence>
<dbReference type="EMBL" id="JAGSOJ010000004">
    <property type="protein sequence ID" value="MCM1991447.1"/>
    <property type="molecule type" value="Genomic_DNA"/>
</dbReference>
<keyword evidence="2" id="KW-1185">Reference proteome</keyword>
<proteinExistence type="predicted"/>
<reference evidence="1" key="2">
    <citation type="submission" date="2021-04" db="EMBL/GenBank/DDBJ databases">
        <authorList>
            <person name="Dong X."/>
        </authorList>
    </citation>
    <scope>NUCLEOTIDE SEQUENCE</scope>
    <source>
        <strain evidence="1">ZWT</strain>
    </source>
</reference>
<organism evidence="1 2">
    <name type="scientific">Oceanirhabdus seepicola</name>
    <dbReference type="NCBI Taxonomy" id="2828781"/>
    <lineage>
        <taxon>Bacteria</taxon>
        <taxon>Bacillati</taxon>
        <taxon>Bacillota</taxon>
        <taxon>Clostridia</taxon>
        <taxon>Eubacteriales</taxon>
        <taxon>Clostridiaceae</taxon>
        <taxon>Oceanirhabdus</taxon>
    </lineage>
</organism>
<sequence length="316" mass="35841">MENLKLSWDDGIFDPTGFLHSFIKSMALSLNFSNLTTSPEDIVATTGFAFRMWVHKNLCPSAMSIFDFSLCKSTLESAGFSCHHISRLWNEENLEHSRRTESVQSIKNSLDDNIPPVVWDVGIPEWGLITGYNDVSEKFTYLSITGSIDEMDYDNLGRGEIPILSVTIPTGVTDKSEIDILKDTIKIIIEHADGKEWCDENASGLKSYDLLIDYITNTPNESLDDFSMKYYLGTYASLRYYAWRYMDKMSSLCTELNSVAKGYKKVYELLKSTYEVIVESSNVSDIRNTIISNISNARDEETQCVEMLKTNGELIM</sequence>
<dbReference type="Proteomes" id="UP001056429">
    <property type="component" value="Unassembled WGS sequence"/>
</dbReference>
<reference evidence="1" key="1">
    <citation type="journal article" date="2021" name="mSystems">
        <title>Bacteria and Archaea Synergistically Convert Glycine Betaine to Biogenic Methane in the Formosa Cold Seep of the South China Sea.</title>
        <authorList>
            <person name="Li L."/>
            <person name="Zhang W."/>
            <person name="Zhang S."/>
            <person name="Song L."/>
            <person name="Sun Q."/>
            <person name="Zhang H."/>
            <person name="Xiang H."/>
            <person name="Dong X."/>
        </authorList>
    </citation>
    <scope>NUCLEOTIDE SEQUENCE</scope>
    <source>
        <strain evidence="1">ZWT</strain>
    </source>
</reference>
<dbReference type="AlphaFoldDB" id="A0A9J6P418"/>
<comment type="caution">
    <text evidence="1">The sequence shown here is derived from an EMBL/GenBank/DDBJ whole genome shotgun (WGS) entry which is preliminary data.</text>
</comment>